<reference evidence="3 4" key="1">
    <citation type="submission" date="2011-08" db="EMBL/GenBank/DDBJ databases">
        <title>The Genome Sequence of Selenomonas noxia F0398.</title>
        <authorList>
            <consortium name="The Broad Institute Genome Sequencing Platform"/>
            <person name="Earl A."/>
            <person name="Ward D."/>
            <person name="Feldgarden M."/>
            <person name="Gevers D."/>
            <person name="Izard J."/>
            <person name="Ganesan A."/>
            <person name="Blanton J.M."/>
            <person name="Baranova O.V."/>
            <person name="Tanner A.C."/>
            <person name="Dewhirst F.E."/>
            <person name="Young S.K."/>
            <person name="Zeng Q."/>
            <person name="Gargeya S."/>
            <person name="Fitzgerald M."/>
            <person name="Haas B."/>
            <person name="Abouelleil A."/>
            <person name="Alvarado L."/>
            <person name="Arachchi H.M."/>
            <person name="Berlin A."/>
            <person name="Brown A."/>
            <person name="Chapman S.B."/>
            <person name="Chen Z."/>
            <person name="Dunbar C."/>
            <person name="Freedman E."/>
            <person name="Gearin G."/>
            <person name="Gellesch M."/>
            <person name="Goldberg J."/>
            <person name="Griggs A."/>
            <person name="Gujja S."/>
            <person name="Heiman D."/>
            <person name="Howarth C."/>
            <person name="Larson L."/>
            <person name="Lui A."/>
            <person name="MacDonald P.J.P."/>
            <person name="Montmayeur A."/>
            <person name="Murphy C."/>
            <person name="Neiman D."/>
            <person name="Pearson M."/>
            <person name="Priest M."/>
            <person name="Roberts A."/>
            <person name="Saif S."/>
            <person name="Shea T."/>
            <person name="Shenoy N."/>
            <person name="Sisk P."/>
            <person name="Stolte C."/>
            <person name="Sykes S."/>
            <person name="Wortman J."/>
            <person name="Nusbaum C."/>
            <person name="Birren B."/>
        </authorList>
    </citation>
    <scope>NUCLEOTIDE SEQUENCE [LARGE SCALE GENOMIC DNA]</scope>
    <source>
        <strain evidence="3 4">F0398</strain>
    </source>
</reference>
<dbReference type="PANTHER" id="PTHR46268:SF15">
    <property type="entry name" value="UNIVERSAL STRESS PROTEIN HP_0031"/>
    <property type="match status" value="1"/>
</dbReference>
<sequence length="148" mass="16022">MGHSTKYTRILVPVDGTEETLRAVRLAGELACATQSIVDLLYVSPFDESTDEGDVPWLPQSVVRPAAEEAHEIFIGAESLLPNNISSVRHHRTGAPADEILQFIDEMGSGLVVIGRRKRSRVRGMLLGSVTQTVLEHAHSNVLIAGNG</sequence>
<protein>
    <recommendedName>
        <fullName evidence="2">UspA domain-containing protein</fullName>
    </recommendedName>
</protein>
<comment type="similarity">
    <text evidence="1">Belongs to the universal stress protein A family.</text>
</comment>
<dbReference type="GeneID" id="32474732"/>
<evidence type="ECO:0000256" key="1">
    <source>
        <dbReference type="ARBA" id="ARBA00008791"/>
    </source>
</evidence>
<comment type="caution">
    <text evidence="3">The sequence shown here is derived from an EMBL/GenBank/DDBJ whole genome shotgun (WGS) entry which is preliminary data.</text>
</comment>
<dbReference type="InterPro" id="IPR014729">
    <property type="entry name" value="Rossmann-like_a/b/a_fold"/>
</dbReference>
<dbReference type="Proteomes" id="UP000003175">
    <property type="component" value="Unassembled WGS sequence"/>
</dbReference>
<evidence type="ECO:0000313" key="3">
    <source>
        <dbReference type="EMBL" id="EHG23293.1"/>
    </source>
</evidence>
<proteinExistence type="inferred from homology"/>
<keyword evidence="4" id="KW-1185">Reference proteome</keyword>
<dbReference type="RefSeq" id="WP_006695489.1">
    <property type="nucleotide sequence ID" value="NZ_JH376862.1"/>
</dbReference>
<dbReference type="EMBL" id="ADGH01000019">
    <property type="protein sequence ID" value="EHG23293.1"/>
    <property type="molecule type" value="Genomic_DNA"/>
</dbReference>
<evidence type="ECO:0000259" key="2">
    <source>
        <dbReference type="Pfam" id="PF00582"/>
    </source>
</evidence>
<feature type="domain" description="UspA" evidence="2">
    <location>
        <begin position="7"/>
        <end position="144"/>
    </location>
</feature>
<dbReference type="Pfam" id="PF00582">
    <property type="entry name" value="Usp"/>
    <property type="match status" value="1"/>
</dbReference>
<dbReference type="InterPro" id="IPR006016">
    <property type="entry name" value="UspA"/>
</dbReference>
<organism evidence="3 4">
    <name type="scientific">Selenomonas noxia F0398</name>
    <dbReference type="NCBI Taxonomy" id="702437"/>
    <lineage>
        <taxon>Bacteria</taxon>
        <taxon>Bacillati</taxon>
        <taxon>Bacillota</taxon>
        <taxon>Negativicutes</taxon>
        <taxon>Selenomonadales</taxon>
        <taxon>Selenomonadaceae</taxon>
        <taxon>Selenomonas</taxon>
    </lineage>
</organism>
<accession>A0ABP2MN25</accession>
<dbReference type="InterPro" id="IPR006015">
    <property type="entry name" value="Universal_stress_UspA"/>
</dbReference>
<name>A0ABP2MN25_9FIRM</name>
<gene>
    <name evidence="3" type="ORF">HMPREF9432_01873</name>
</gene>
<dbReference type="Gene3D" id="3.40.50.620">
    <property type="entry name" value="HUPs"/>
    <property type="match status" value="1"/>
</dbReference>
<dbReference type="PANTHER" id="PTHR46268">
    <property type="entry name" value="STRESS RESPONSE PROTEIN NHAX"/>
    <property type="match status" value="1"/>
</dbReference>
<dbReference type="PRINTS" id="PR01438">
    <property type="entry name" value="UNVRSLSTRESS"/>
</dbReference>
<dbReference type="CDD" id="cd00293">
    <property type="entry name" value="USP-like"/>
    <property type="match status" value="1"/>
</dbReference>
<dbReference type="SUPFAM" id="SSF52402">
    <property type="entry name" value="Adenine nucleotide alpha hydrolases-like"/>
    <property type="match status" value="1"/>
</dbReference>
<evidence type="ECO:0000313" key="4">
    <source>
        <dbReference type="Proteomes" id="UP000003175"/>
    </source>
</evidence>